<name>A0ABZ0S954_9GAMM</name>
<accession>A0ABZ0S954</accession>
<dbReference type="EMBL" id="CP121472">
    <property type="protein sequence ID" value="WPL17049.1"/>
    <property type="molecule type" value="Genomic_DNA"/>
</dbReference>
<sequence length="193" mass="20607">MRLLIVLLAIIPVFAFGAGGGESAPITTAANDSAEHGGKAASESNSGILLPDGWAIDDAISAEDVEAVMKTTGFAVFPEAASSKSKGRPIGSYNLGGVPYSKVRFEANVSDGQEAYERAVGFITDATEIEGPRWDVALMGNAKLGDKTETRMLIRKGDHFFMISWVPEVFPELDPKETNIKLAELLISKLYGQ</sequence>
<dbReference type="Proteomes" id="UP001432180">
    <property type="component" value="Chromosome"/>
</dbReference>
<dbReference type="RefSeq" id="WP_328987567.1">
    <property type="nucleotide sequence ID" value="NZ_CP121472.1"/>
</dbReference>
<evidence type="ECO:0000313" key="2">
    <source>
        <dbReference type="Proteomes" id="UP001432180"/>
    </source>
</evidence>
<organism evidence="1 2">
    <name type="scientific">Thiorhodovibrio winogradskyi</name>
    <dbReference type="NCBI Taxonomy" id="77007"/>
    <lineage>
        <taxon>Bacteria</taxon>
        <taxon>Pseudomonadati</taxon>
        <taxon>Pseudomonadota</taxon>
        <taxon>Gammaproteobacteria</taxon>
        <taxon>Chromatiales</taxon>
        <taxon>Chromatiaceae</taxon>
        <taxon>Thiorhodovibrio</taxon>
    </lineage>
</organism>
<evidence type="ECO:0008006" key="3">
    <source>
        <dbReference type="Google" id="ProtNLM"/>
    </source>
</evidence>
<reference evidence="1 2" key="1">
    <citation type="journal article" date="2023" name="Microorganisms">
        <title>Thiorhodovibrio frisius and Trv. litoralis spp. nov., Two Novel Members from a Clade of Fastidious Purple Sulfur Bacteria That Exhibit Unique Red-Shifted Light-Harvesting Capabilities.</title>
        <authorList>
            <person name="Methner A."/>
            <person name="Kuzyk S.B."/>
            <person name="Petersen J."/>
            <person name="Bauer S."/>
            <person name="Brinkmann H."/>
            <person name="Sichau K."/>
            <person name="Wanner G."/>
            <person name="Wolf J."/>
            <person name="Neumann-Schaal M."/>
            <person name="Henke P."/>
            <person name="Tank M."/>
            <person name="Sproer C."/>
            <person name="Bunk B."/>
            <person name="Overmann J."/>
        </authorList>
    </citation>
    <scope>NUCLEOTIDE SEQUENCE [LARGE SCALE GENOMIC DNA]</scope>
    <source>
        <strain evidence="1 2">DSM 6702</strain>
    </source>
</reference>
<protein>
    <recommendedName>
        <fullName evidence="3">Lipoprotein</fullName>
    </recommendedName>
</protein>
<keyword evidence="2" id="KW-1185">Reference proteome</keyword>
<proteinExistence type="predicted"/>
<evidence type="ECO:0000313" key="1">
    <source>
        <dbReference type="EMBL" id="WPL17049.1"/>
    </source>
</evidence>
<gene>
    <name evidence="1" type="ORF">Thiowin_02035</name>
</gene>